<reference evidence="1 2" key="1">
    <citation type="journal article" date="2017" name="Curr. Biol.">
        <title>Genome architecture and evolution of a unichromosomal asexual nematode.</title>
        <authorList>
            <person name="Fradin H."/>
            <person name="Zegar C."/>
            <person name="Gutwein M."/>
            <person name="Lucas J."/>
            <person name="Kovtun M."/>
            <person name="Corcoran D."/>
            <person name="Baugh L.R."/>
            <person name="Kiontke K."/>
            <person name="Gunsalus K."/>
            <person name="Fitch D.H."/>
            <person name="Piano F."/>
        </authorList>
    </citation>
    <scope>NUCLEOTIDE SEQUENCE [LARGE SCALE GENOMIC DNA]</scope>
    <source>
        <strain evidence="1">PF1309</strain>
    </source>
</reference>
<organism evidence="1 2">
    <name type="scientific">Diploscapter pachys</name>
    <dbReference type="NCBI Taxonomy" id="2018661"/>
    <lineage>
        <taxon>Eukaryota</taxon>
        <taxon>Metazoa</taxon>
        <taxon>Ecdysozoa</taxon>
        <taxon>Nematoda</taxon>
        <taxon>Chromadorea</taxon>
        <taxon>Rhabditida</taxon>
        <taxon>Rhabditina</taxon>
        <taxon>Rhabditomorpha</taxon>
        <taxon>Rhabditoidea</taxon>
        <taxon>Rhabditidae</taxon>
        <taxon>Diploscapter</taxon>
    </lineage>
</organism>
<evidence type="ECO:0000313" key="1">
    <source>
        <dbReference type="EMBL" id="PAV93618.1"/>
    </source>
</evidence>
<dbReference type="AlphaFoldDB" id="A0A2A2M548"/>
<proteinExistence type="predicted"/>
<gene>
    <name evidence="1" type="ORF">WR25_15735</name>
</gene>
<sequence length="101" mass="11114">MTRNPIRSHSCRKAVAGALCEQRIALQPSSFIRSSRHISSVSGTAVPTPAWSRCRHTPFSLTCVSLRKRPLSASKRIVRKPTCTRRASTLLPSRSRATATV</sequence>
<dbReference type="EMBL" id="LIAE01004920">
    <property type="protein sequence ID" value="PAV93618.1"/>
    <property type="molecule type" value="Genomic_DNA"/>
</dbReference>
<protein>
    <submittedName>
        <fullName evidence="1">Uncharacterized protein</fullName>
    </submittedName>
</protein>
<evidence type="ECO:0000313" key="2">
    <source>
        <dbReference type="Proteomes" id="UP000218231"/>
    </source>
</evidence>
<accession>A0A2A2M548</accession>
<dbReference type="Proteomes" id="UP000218231">
    <property type="component" value="Unassembled WGS sequence"/>
</dbReference>
<comment type="caution">
    <text evidence="1">The sequence shown here is derived from an EMBL/GenBank/DDBJ whole genome shotgun (WGS) entry which is preliminary data.</text>
</comment>
<keyword evidence="2" id="KW-1185">Reference proteome</keyword>
<name>A0A2A2M548_9BILA</name>